<reference evidence="3 4" key="1">
    <citation type="journal article" date="2013" name="Curr. Biol.">
        <title>The Genome of the Foraminiferan Reticulomyxa filosa.</title>
        <authorList>
            <person name="Glockner G."/>
            <person name="Hulsmann N."/>
            <person name="Schleicher M."/>
            <person name="Noegel A.A."/>
            <person name="Eichinger L."/>
            <person name="Gallinger C."/>
            <person name="Pawlowski J."/>
            <person name="Sierra R."/>
            <person name="Euteneuer U."/>
            <person name="Pillet L."/>
            <person name="Moustafa A."/>
            <person name="Platzer M."/>
            <person name="Groth M."/>
            <person name="Szafranski K."/>
            <person name="Schliwa M."/>
        </authorList>
    </citation>
    <scope>NUCLEOTIDE SEQUENCE [LARGE SCALE GENOMIC DNA]</scope>
</reference>
<evidence type="ECO:0000313" key="3">
    <source>
        <dbReference type="EMBL" id="ETO08828.1"/>
    </source>
</evidence>
<feature type="non-terminal residue" evidence="3">
    <location>
        <position position="271"/>
    </location>
</feature>
<keyword evidence="1" id="KW-0812">Transmembrane</keyword>
<keyword evidence="4" id="KW-1185">Reference proteome</keyword>
<keyword evidence="1" id="KW-0472">Membrane</keyword>
<dbReference type="AlphaFoldDB" id="X6M4B1"/>
<comment type="caution">
    <text evidence="3">The sequence shown here is derived from an EMBL/GenBank/DDBJ whole genome shotgun (WGS) entry which is preliminary data.</text>
</comment>
<feature type="domain" description="Mitochondrial splicing suppressor 51-like C-terminal" evidence="2">
    <location>
        <begin position="140"/>
        <end position="269"/>
    </location>
</feature>
<protein>
    <recommendedName>
        <fullName evidence="2">Mitochondrial splicing suppressor 51-like C-terminal domain-containing protein</fullName>
    </recommendedName>
</protein>
<accession>X6M4B1</accession>
<dbReference type="EMBL" id="ASPP01024654">
    <property type="protein sequence ID" value="ETO08828.1"/>
    <property type="molecule type" value="Genomic_DNA"/>
</dbReference>
<gene>
    <name evidence="3" type="ORF">RFI_28558</name>
</gene>
<evidence type="ECO:0000313" key="4">
    <source>
        <dbReference type="Proteomes" id="UP000023152"/>
    </source>
</evidence>
<proteinExistence type="predicted"/>
<dbReference type="InterPro" id="IPR046824">
    <property type="entry name" value="Mss51-like_C"/>
</dbReference>
<dbReference type="Proteomes" id="UP000023152">
    <property type="component" value="Unassembled WGS sequence"/>
</dbReference>
<evidence type="ECO:0000259" key="2">
    <source>
        <dbReference type="Pfam" id="PF20179"/>
    </source>
</evidence>
<organism evidence="3 4">
    <name type="scientific">Reticulomyxa filosa</name>
    <dbReference type="NCBI Taxonomy" id="46433"/>
    <lineage>
        <taxon>Eukaryota</taxon>
        <taxon>Sar</taxon>
        <taxon>Rhizaria</taxon>
        <taxon>Retaria</taxon>
        <taxon>Foraminifera</taxon>
        <taxon>Monothalamids</taxon>
        <taxon>Reticulomyxidae</taxon>
        <taxon>Reticulomyxa</taxon>
    </lineage>
</organism>
<keyword evidence="1" id="KW-1133">Transmembrane helix</keyword>
<sequence>MNIIIDIICINCKEKIKNKNNLETCKKCYSPLCCSKECLKKHIDVSHNVEYCNNYLKEMIIQYKQIILLNSFWKFDIINNNDNGDDIEINKLIFEICPSKFEEQYKKNININILHNWKDLYNYYKLELNNPISRNINIIMTIYYILIKYLKIIPNFNNNNDIIIHLIGIDSIEINAIINHTFHILLYLLPGYNFYIIGFDLHKMKQTKNMKNITETNTFIYNYKNELTKNLLCIEIIPLLYSQINIKNKIKPNIIIGLNAGLSSYPKEWSI</sequence>
<dbReference type="Pfam" id="PF20179">
    <property type="entry name" value="MSS51_C"/>
    <property type="match status" value="1"/>
</dbReference>
<evidence type="ECO:0000256" key="1">
    <source>
        <dbReference type="SAM" id="Phobius"/>
    </source>
</evidence>
<name>X6M4B1_RETFI</name>
<feature type="transmembrane region" description="Helical" evidence="1">
    <location>
        <begin position="182"/>
        <end position="201"/>
    </location>
</feature>